<keyword evidence="4" id="KW-0804">Transcription</keyword>
<sequence length="127" mass="14402">MRIGELSQRTGVSIRMLRYYEEQGLLRPDRTESGYRVYAEADVDRVGKIRCMISSALPSHLVAPVLQALHGEQPEYPVTAEDCPPLMKMLDTQLSTINARIDDLVTSRDQLVQFMADLRQRFDCVSG</sequence>
<dbReference type="SUPFAM" id="SSF46955">
    <property type="entry name" value="Putative DNA-binding domain"/>
    <property type="match status" value="1"/>
</dbReference>
<dbReference type="Gene3D" id="1.10.1660.10">
    <property type="match status" value="1"/>
</dbReference>
<keyword evidence="7" id="KW-1185">Reference proteome</keyword>
<keyword evidence="1" id="KW-0678">Repressor</keyword>
<evidence type="ECO:0000313" key="7">
    <source>
        <dbReference type="Proteomes" id="UP000533598"/>
    </source>
</evidence>
<dbReference type="PROSITE" id="PS00552">
    <property type="entry name" value="HTH_MERR_1"/>
    <property type="match status" value="1"/>
</dbReference>
<dbReference type="SMART" id="SM00422">
    <property type="entry name" value="HTH_MERR"/>
    <property type="match status" value="1"/>
</dbReference>
<dbReference type="InterPro" id="IPR009061">
    <property type="entry name" value="DNA-bd_dom_put_sf"/>
</dbReference>
<name>A0A7W7CBP8_9PSEU</name>
<gene>
    <name evidence="6" type="ORF">HNR67_003069</name>
</gene>
<proteinExistence type="predicted"/>
<keyword evidence="2" id="KW-0805">Transcription regulation</keyword>
<evidence type="ECO:0000256" key="4">
    <source>
        <dbReference type="ARBA" id="ARBA00023163"/>
    </source>
</evidence>
<dbReference type="PANTHER" id="PTHR30204:SF69">
    <property type="entry name" value="MERR-FAMILY TRANSCRIPTIONAL REGULATOR"/>
    <property type="match status" value="1"/>
</dbReference>
<evidence type="ECO:0000256" key="1">
    <source>
        <dbReference type="ARBA" id="ARBA00022491"/>
    </source>
</evidence>
<protein>
    <submittedName>
        <fullName evidence="6">DNA-binding transcriptional MerR regulator</fullName>
    </submittedName>
</protein>
<dbReference type="RefSeq" id="WP_185002772.1">
    <property type="nucleotide sequence ID" value="NZ_BAAAUI010000075.1"/>
</dbReference>
<evidence type="ECO:0000313" key="6">
    <source>
        <dbReference type="EMBL" id="MBB4676951.1"/>
    </source>
</evidence>
<evidence type="ECO:0000259" key="5">
    <source>
        <dbReference type="PROSITE" id="PS50937"/>
    </source>
</evidence>
<dbReference type="GO" id="GO:0003700">
    <property type="term" value="F:DNA-binding transcription factor activity"/>
    <property type="evidence" value="ECO:0007669"/>
    <property type="project" value="InterPro"/>
</dbReference>
<accession>A0A7W7CBP8</accession>
<dbReference type="PROSITE" id="PS50937">
    <property type="entry name" value="HTH_MERR_2"/>
    <property type="match status" value="1"/>
</dbReference>
<dbReference type="PANTHER" id="PTHR30204">
    <property type="entry name" value="REDOX-CYCLING DRUG-SENSING TRANSCRIPTIONAL ACTIVATOR SOXR"/>
    <property type="match status" value="1"/>
</dbReference>
<dbReference type="InterPro" id="IPR000551">
    <property type="entry name" value="MerR-type_HTH_dom"/>
</dbReference>
<dbReference type="AlphaFoldDB" id="A0A7W7CBP8"/>
<dbReference type="Proteomes" id="UP000533598">
    <property type="component" value="Unassembled WGS sequence"/>
</dbReference>
<keyword evidence="3 6" id="KW-0238">DNA-binding</keyword>
<dbReference type="GO" id="GO:0003677">
    <property type="term" value="F:DNA binding"/>
    <property type="evidence" value="ECO:0007669"/>
    <property type="project" value="UniProtKB-KW"/>
</dbReference>
<dbReference type="PRINTS" id="PR00040">
    <property type="entry name" value="HTHMERR"/>
</dbReference>
<comment type="caution">
    <text evidence="6">The sequence shown here is derived from an EMBL/GenBank/DDBJ whole genome shotgun (WGS) entry which is preliminary data.</text>
</comment>
<evidence type="ECO:0000256" key="3">
    <source>
        <dbReference type="ARBA" id="ARBA00023125"/>
    </source>
</evidence>
<dbReference type="Pfam" id="PF00376">
    <property type="entry name" value="MerR"/>
    <property type="match status" value="1"/>
</dbReference>
<dbReference type="EMBL" id="JACHMH010000001">
    <property type="protein sequence ID" value="MBB4676951.1"/>
    <property type="molecule type" value="Genomic_DNA"/>
</dbReference>
<evidence type="ECO:0000256" key="2">
    <source>
        <dbReference type="ARBA" id="ARBA00023015"/>
    </source>
</evidence>
<organism evidence="6 7">
    <name type="scientific">Crossiella cryophila</name>
    <dbReference type="NCBI Taxonomy" id="43355"/>
    <lineage>
        <taxon>Bacteria</taxon>
        <taxon>Bacillati</taxon>
        <taxon>Actinomycetota</taxon>
        <taxon>Actinomycetes</taxon>
        <taxon>Pseudonocardiales</taxon>
        <taxon>Pseudonocardiaceae</taxon>
        <taxon>Crossiella</taxon>
    </lineage>
</organism>
<feature type="domain" description="HTH merR-type" evidence="5">
    <location>
        <begin position="1"/>
        <end position="53"/>
    </location>
</feature>
<dbReference type="InterPro" id="IPR047057">
    <property type="entry name" value="MerR_fam"/>
</dbReference>
<reference evidence="6 7" key="1">
    <citation type="submission" date="2020-08" db="EMBL/GenBank/DDBJ databases">
        <title>Sequencing the genomes of 1000 actinobacteria strains.</title>
        <authorList>
            <person name="Klenk H.-P."/>
        </authorList>
    </citation>
    <scope>NUCLEOTIDE SEQUENCE [LARGE SCALE GENOMIC DNA]</scope>
    <source>
        <strain evidence="6 7">DSM 44230</strain>
    </source>
</reference>